<evidence type="ECO:0000313" key="3">
    <source>
        <dbReference type="Proteomes" id="UP000190229"/>
    </source>
</evidence>
<dbReference type="EMBL" id="MWPS01000016">
    <property type="protein sequence ID" value="OPG16638.1"/>
    <property type="molecule type" value="Genomic_DNA"/>
</dbReference>
<reference evidence="2 3" key="1">
    <citation type="submission" date="2017-02" db="EMBL/GenBank/DDBJ databases">
        <title>Draft genome of Acidibacillus ferrooxidans Huett2.</title>
        <authorList>
            <person name="Schopf S."/>
        </authorList>
    </citation>
    <scope>NUCLEOTIDE SEQUENCE [LARGE SCALE GENOMIC DNA]</scope>
    <source>
        <strain evidence="2 3">Huett2</strain>
    </source>
</reference>
<dbReference type="PANTHER" id="PTHR42899">
    <property type="entry name" value="SPERMATOGENESIS-ASSOCIATED PROTEIN 20"/>
    <property type="match status" value="1"/>
</dbReference>
<dbReference type="PANTHER" id="PTHR42899:SF1">
    <property type="entry name" value="SPERMATOGENESIS-ASSOCIATED PROTEIN 20"/>
    <property type="match status" value="1"/>
</dbReference>
<dbReference type="AlphaFoldDB" id="A0A1V4EVG7"/>
<comment type="caution">
    <text evidence="2">The sequence shown here is derived from an EMBL/GenBank/DDBJ whole genome shotgun (WGS) entry which is preliminary data.</text>
</comment>
<dbReference type="Proteomes" id="UP000190229">
    <property type="component" value="Unassembled WGS sequence"/>
</dbReference>
<accession>A0A1V4EVG7</accession>
<name>A0A1V4EVG7_9BACL</name>
<feature type="domain" description="Spermatogenesis-associated protein 20-like TRX" evidence="1">
    <location>
        <begin position="1"/>
        <end position="108"/>
    </location>
</feature>
<dbReference type="InterPro" id="IPR008928">
    <property type="entry name" value="6-hairpin_glycosidase_sf"/>
</dbReference>
<keyword evidence="3" id="KW-1185">Reference proteome</keyword>
<protein>
    <recommendedName>
        <fullName evidence="1">Spermatogenesis-associated protein 20-like TRX domain-containing protein</fullName>
    </recommendedName>
</protein>
<dbReference type="Pfam" id="PF03190">
    <property type="entry name" value="Thioredox_DsbH"/>
    <property type="match status" value="1"/>
</dbReference>
<dbReference type="InterPro" id="IPR036249">
    <property type="entry name" value="Thioredoxin-like_sf"/>
</dbReference>
<gene>
    <name evidence="2" type="ORF">B2M26_07210</name>
</gene>
<dbReference type="GO" id="GO:0005975">
    <property type="term" value="P:carbohydrate metabolic process"/>
    <property type="evidence" value="ECO:0007669"/>
    <property type="project" value="InterPro"/>
</dbReference>
<dbReference type="Gene3D" id="1.50.10.10">
    <property type="match status" value="1"/>
</dbReference>
<organism evidence="2 3">
    <name type="scientific">Ferroacidibacillus organovorans</name>
    <dbReference type="NCBI Taxonomy" id="1765683"/>
    <lineage>
        <taxon>Bacteria</taxon>
        <taxon>Bacillati</taxon>
        <taxon>Bacillota</taxon>
        <taxon>Bacilli</taxon>
        <taxon>Bacillales</taxon>
        <taxon>Alicyclobacillaceae</taxon>
        <taxon>Ferroacidibacillus</taxon>
    </lineage>
</organism>
<evidence type="ECO:0000313" key="2">
    <source>
        <dbReference type="EMBL" id="OPG16638.1"/>
    </source>
</evidence>
<evidence type="ECO:0000259" key="1">
    <source>
        <dbReference type="Pfam" id="PF03190"/>
    </source>
</evidence>
<dbReference type="PIRSF" id="PIRSF006402">
    <property type="entry name" value="UCP006402_thioredoxin"/>
    <property type="match status" value="1"/>
</dbReference>
<proteinExistence type="predicted"/>
<dbReference type="SUPFAM" id="SSF48208">
    <property type="entry name" value="Six-hairpin glycosidases"/>
    <property type="match status" value="1"/>
</dbReference>
<dbReference type="SUPFAM" id="SSF52833">
    <property type="entry name" value="Thioredoxin-like"/>
    <property type="match status" value="1"/>
</dbReference>
<dbReference type="InterPro" id="IPR024705">
    <property type="entry name" value="Ssp411"/>
</dbReference>
<dbReference type="InterPro" id="IPR004879">
    <property type="entry name" value="Ssp411-like_TRX"/>
</dbReference>
<dbReference type="Gene3D" id="3.40.30.10">
    <property type="entry name" value="Glutaredoxin"/>
    <property type="match status" value="1"/>
</dbReference>
<dbReference type="InterPro" id="IPR012341">
    <property type="entry name" value="6hp_glycosidase-like_sf"/>
</dbReference>
<sequence>MERESFEDEAVAEILNREFVCIKVDREERPDIDQVYMSVCQAMTGQGGWPLTIVMDSAQRPFFAGTYFPKVSAYGRPGLLDLLPRLATVFRSEPERVEQVSSQIVSALKRAELETKSRSISAPDRALLERAVLQYAKTYDETYGGFSDAPKFPSPHNVVFLLNHAALTGDEDARKMALHTLRAMAYGGIWDVVGYGFSRYSTDRAWLVPHFEKMLYDNALLLQAYTLAFLMTRDPFYQSIAEKIVTYVMRDLTAPEGVFYCAEDADSEGEEGKFYVWRATELRELLDPQHTDEFMKAFGASEAGNFEGANILHTPYTFWGEPAKDWEKRFSSSLSRLFEVREKRIRPHRDDKILTSWNALMIGALAFAGRVFKREDYIAWARRADDWIEANMVREDGRLLARYRDGDARYLSYQEDYAYLGWAKLQLYDATYDPGDLARAVAWTDEMVRLFWDEQHGGFYFYGSDGESLLARPKEIYDGALPSGNSVAAYVLARLRAMLGQTRHQELCDRQIAVFYREVESHPVGYAQYLQALQWLLYPTSEVVLVIPEQAKNATAFLEALTEHVHPLRSTIVLKEQDRTLIHQLAPYTIDHMARDGKITAYVCESFACKSPVTDVEGLLKQITT</sequence>